<comment type="similarity">
    <text evidence="2 6">Belongs to the TGF-beta family.</text>
</comment>
<protein>
    <recommendedName>
        <fullName evidence="8">TGF-beta family profile domain-containing protein</fullName>
    </recommendedName>
</protein>
<dbReference type="InterPro" id="IPR001111">
    <property type="entry name" value="TGF-b_propeptide"/>
</dbReference>
<evidence type="ECO:0000313" key="10">
    <source>
        <dbReference type="Proteomes" id="UP001627154"/>
    </source>
</evidence>
<proteinExistence type="inferred from homology"/>
<comment type="caution">
    <text evidence="9">The sequence shown here is derived from an EMBL/GenBank/DDBJ whole genome shotgun (WGS) entry which is preliminary data.</text>
</comment>
<dbReference type="Gene3D" id="2.10.90.10">
    <property type="entry name" value="Cystine-knot cytokines"/>
    <property type="match status" value="1"/>
</dbReference>
<dbReference type="InterPro" id="IPR001839">
    <property type="entry name" value="TGF-b_C"/>
</dbReference>
<evidence type="ECO:0000259" key="8">
    <source>
        <dbReference type="PROSITE" id="PS51362"/>
    </source>
</evidence>
<dbReference type="InterPro" id="IPR015615">
    <property type="entry name" value="TGF-beta-rel"/>
</dbReference>
<feature type="signal peptide" evidence="7">
    <location>
        <begin position="1"/>
        <end position="28"/>
    </location>
</feature>
<dbReference type="EMBL" id="JBJJXI010000148">
    <property type="protein sequence ID" value="KAL3386200.1"/>
    <property type="molecule type" value="Genomic_DNA"/>
</dbReference>
<dbReference type="GO" id="GO:0005576">
    <property type="term" value="C:extracellular region"/>
    <property type="evidence" value="ECO:0007669"/>
    <property type="project" value="UniProtKB-SubCell"/>
</dbReference>
<dbReference type="InterPro" id="IPR017948">
    <property type="entry name" value="TGFb_CS"/>
</dbReference>
<evidence type="ECO:0000256" key="1">
    <source>
        <dbReference type="ARBA" id="ARBA00004613"/>
    </source>
</evidence>
<comment type="subcellular location">
    <subcellularLocation>
        <location evidence="1">Secreted</location>
    </subcellularLocation>
</comment>
<reference evidence="9 10" key="1">
    <citation type="journal article" date="2024" name="bioRxiv">
        <title>A reference genome for Trichogramma kaykai: A tiny desert-dwelling parasitoid wasp with competing sex-ratio distorters.</title>
        <authorList>
            <person name="Culotta J."/>
            <person name="Lindsey A.R."/>
        </authorList>
    </citation>
    <scope>NUCLEOTIDE SEQUENCE [LARGE SCALE GENOMIC DNA]</scope>
    <source>
        <strain evidence="9 10">KSX58</strain>
    </source>
</reference>
<dbReference type="Pfam" id="PF00688">
    <property type="entry name" value="TGFb_propeptide"/>
    <property type="match status" value="1"/>
</dbReference>
<evidence type="ECO:0000256" key="3">
    <source>
        <dbReference type="ARBA" id="ARBA00022525"/>
    </source>
</evidence>
<dbReference type="PANTHER" id="PTHR11848:SF119">
    <property type="entry name" value="TGF-BETA FAMILY PROFILE DOMAIN-CONTAINING PROTEIN"/>
    <property type="match status" value="1"/>
</dbReference>
<keyword evidence="5" id="KW-1015">Disulfide bond</keyword>
<name>A0ABD2VZJ7_9HYME</name>
<dbReference type="PANTHER" id="PTHR11848">
    <property type="entry name" value="TGF-BETA FAMILY"/>
    <property type="match status" value="1"/>
</dbReference>
<dbReference type="Gene3D" id="2.60.120.970">
    <property type="match status" value="1"/>
</dbReference>
<dbReference type="Pfam" id="PF00019">
    <property type="entry name" value="TGF_beta"/>
    <property type="match status" value="1"/>
</dbReference>
<organism evidence="9 10">
    <name type="scientific">Trichogramma kaykai</name>
    <dbReference type="NCBI Taxonomy" id="54128"/>
    <lineage>
        <taxon>Eukaryota</taxon>
        <taxon>Metazoa</taxon>
        <taxon>Ecdysozoa</taxon>
        <taxon>Arthropoda</taxon>
        <taxon>Hexapoda</taxon>
        <taxon>Insecta</taxon>
        <taxon>Pterygota</taxon>
        <taxon>Neoptera</taxon>
        <taxon>Endopterygota</taxon>
        <taxon>Hymenoptera</taxon>
        <taxon>Apocrita</taxon>
        <taxon>Proctotrupomorpha</taxon>
        <taxon>Chalcidoidea</taxon>
        <taxon>Trichogrammatidae</taxon>
        <taxon>Trichogramma</taxon>
    </lineage>
</organism>
<dbReference type="GO" id="GO:0008083">
    <property type="term" value="F:growth factor activity"/>
    <property type="evidence" value="ECO:0007669"/>
    <property type="project" value="UniProtKB-KW"/>
</dbReference>
<evidence type="ECO:0000256" key="7">
    <source>
        <dbReference type="SAM" id="SignalP"/>
    </source>
</evidence>
<keyword evidence="3" id="KW-0964">Secreted</keyword>
<dbReference type="Proteomes" id="UP001627154">
    <property type="component" value="Unassembled WGS sequence"/>
</dbReference>
<dbReference type="PROSITE" id="PS00250">
    <property type="entry name" value="TGF_BETA_1"/>
    <property type="match status" value="1"/>
</dbReference>
<evidence type="ECO:0000313" key="9">
    <source>
        <dbReference type="EMBL" id="KAL3386200.1"/>
    </source>
</evidence>
<feature type="chain" id="PRO_5044848928" description="TGF-beta family profile domain-containing protein" evidence="7">
    <location>
        <begin position="29"/>
        <end position="378"/>
    </location>
</feature>
<sequence>MKIANGPLWCLLYIVVLLLATTTRSSFAEEHRADGSPEKLAIVGEVPSILDFPEKQTTTSNDDDIEKRNSASSARYIRGIYESIANGSGGDSEPATTSSDLIMTYARSLDDEDNSKNRLRFDVSRTPTIGGVVKAELHFHADGSLLDGGDRRLSIYRPEDCEPPVEIGRRWTLIDIVRIEANRRGWLTIDVSDYLDRCANRGRELVFRLELNGSGRGDRSKLLRFASQEAFVVAYYNESRNSRSLARSRLLTADRWKRSEPAWRKPRKKASEGACRLRQLYVRFGDLQAMPDYVVAPDGFEAGYCAGGCRFPLSADARTTNHAVVQTMMHVLRPDRAPETCCAPSGYGDVAVLVVSRDAKTHTIKRYPRMRVTECTCQ</sequence>
<evidence type="ECO:0000256" key="6">
    <source>
        <dbReference type="RuleBase" id="RU000354"/>
    </source>
</evidence>
<dbReference type="SUPFAM" id="SSF57501">
    <property type="entry name" value="Cystine-knot cytokines"/>
    <property type="match status" value="1"/>
</dbReference>
<dbReference type="InterPro" id="IPR029034">
    <property type="entry name" value="Cystine-knot_cytokine"/>
</dbReference>
<keyword evidence="7" id="KW-0732">Signal</keyword>
<evidence type="ECO:0000256" key="5">
    <source>
        <dbReference type="ARBA" id="ARBA00023157"/>
    </source>
</evidence>
<accession>A0ABD2VZJ7</accession>
<keyword evidence="4 6" id="KW-0339">Growth factor</keyword>
<keyword evidence="10" id="KW-1185">Reference proteome</keyword>
<dbReference type="AlphaFoldDB" id="A0ABD2VZJ7"/>
<dbReference type="PROSITE" id="PS51362">
    <property type="entry name" value="TGF_BETA_2"/>
    <property type="match status" value="1"/>
</dbReference>
<evidence type="ECO:0000256" key="4">
    <source>
        <dbReference type="ARBA" id="ARBA00023030"/>
    </source>
</evidence>
<feature type="domain" description="TGF-beta family profile" evidence="8">
    <location>
        <begin position="255"/>
        <end position="378"/>
    </location>
</feature>
<dbReference type="SMART" id="SM00204">
    <property type="entry name" value="TGFB"/>
    <property type="match status" value="1"/>
</dbReference>
<gene>
    <name evidence="9" type="ORF">TKK_018397</name>
</gene>
<evidence type="ECO:0000256" key="2">
    <source>
        <dbReference type="ARBA" id="ARBA00006656"/>
    </source>
</evidence>